<organism evidence="2 3">
    <name type="scientific">Pseudodesulfovibrio cashew</name>
    <dbReference type="NCBI Taxonomy" id="2678688"/>
    <lineage>
        <taxon>Bacteria</taxon>
        <taxon>Pseudomonadati</taxon>
        <taxon>Thermodesulfobacteriota</taxon>
        <taxon>Desulfovibrionia</taxon>
        <taxon>Desulfovibrionales</taxon>
        <taxon>Desulfovibrionaceae</taxon>
    </lineage>
</organism>
<evidence type="ECO:0000313" key="2">
    <source>
        <dbReference type="EMBL" id="QGY41991.1"/>
    </source>
</evidence>
<dbReference type="Pfam" id="PF05618">
    <property type="entry name" value="Zn_protease"/>
    <property type="match status" value="1"/>
</dbReference>
<dbReference type="Gene3D" id="2.40.70.10">
    <property type="entry name" value="Acid Proteases"/>
    <property type="match status" value="1"/>
</dbReference>
<dbReference type="EMBL" id="CP046400">
    <property type="protein sequence ID" value="QGY41991.1"/>
    <property type="molecule type" value="Genomic_DNA"/>
</dbReference>
<sequence>MTIGWREWISLPDFFVPAIKAKIDTGAATSAIHAFDVTTFTRDGQRFVRFCIHPLQGRDDISIPCEAPLLDKRKVKNSGGRSQERYVVGTTLEVAGRRWPIELTLTSRDEMKFRMLLGRSAMRGRLVVDPHLSYQAGKIEIETCYPDLEDS</sequence>
<gene>
    <name evidence="2" type="ORF">GM415_05255</name>
</gene>
<dbReference type="InterPro" id="IPR008503">
    <property type="entry name" value="Asp_endopeptidase"/>
</dbReference>
<keyword evidence="2" id="KW-0378">Hydrolase</keyword>
<accession>A0A6I6JIC1</accession>
<dbReference type="KEGG" id="psel:GM415_05255"/>
<proteinExistence type="predicted"/>
<dbReference type="GO" id="GO:0006508">
    <property type="term" value="P:proteolysis"/>
    <property type="evidence" value="ECO:0007669"/>
    <property type="project" value="UniProtKB-KW"/>
</dbReference>
<keyword evidence="2" id="KW-0645">Protease</keyword>
<dbReference type="PANTHER" id="PTHR38037:SF1">
    <property type="entry name" value="ATP-DEPENDENT ZINC PROTEASE DOMAIN-CONTAINING PROTEIN-RELATED"/>
    <property type="match status" value="1"/>
</dbReference>
<protein>
    <submittedName>
        <fullName evidence="2">ATP-dependent zinc protease</fullName>
    </submittedName>
</protein>
<feature type="domain" description="Retropepsin-like aspartic endopeptidase" evidence="1">
    <location>
        <begin position="3"/>
        <end position="136"/>
    </location>
</feature>
<evidence type="ECO:0000259" key="1">
    <source>
        <dbReference type="Pfam" id="PF05618"/>
    </source>
</evidence>
<dbReference type="SUPFAM" id="SSF50630">
    <property type="entry name" value="Acid proteases"/>
    <property type="match status" value="1"/>
</dbReference>
<dbReference type="PANTHER" id="PTHR38037">
    <property type="entry name" value="ZN_PROTEASE DOMAIN-CONTAINING PROTEIN"/>
    <property type="match status" value="1"/>
</dbReference>
<dbReference type="GO" id="GO:0008233">
    <property type="term" value="F:peptidase activity"/>
    <property type="evidence" value="ECO:0007669"/>
    <property type="project" value="UniProtKB-KW"/>
</dbReference>
<dbReference type="InterPro" id="IPR021109">
    <property type="entry name" value="Peptidase_aspartic_dom_sf"/>
</dbReference>
<dbReference type="Proteomes" id="UP000428328">
    <property type="component" value="Chromosome"/>
</dbReference>
<keyword evidence="3" id="KW-1185">Reference proteome</keyword>
<evidence type="ECO:0000313" key="3">
    <source>
        <dbReference type="Proteomes" id="UP000428328"/>
    </source>
</evidence>
<reference evidence="2 3" key="1">
    <citation type="submission" date="2019-11" db="EMBL/GenBank/DDBJ databases">
        <authorList>
            <person name="Zheng R.K."/>
            <person name="Sun C.M."/>
        </authorList>
    </citation>
    <scope>NUCLEOTIDE SEQUENCE [LARGE SCALE GENOMIC DNA]</scope>
    <source>
        <strain evidence="2 3">SRB007</strain>
    </source>
</reference>
<name>A0A6I6JIC1_9BACT</name>
<dbReference type="AlphaFoldDB" id="A0A6I6JIC1"/>